<organism evidence="2 3">
    <name type="scientific">Roseovarius aquimarinus</name>
    <dbReference type="NCBI Taxonomy" id="1229156"/>
    <lineage>
        <taxon>Bacteria</taxon>
        <taxon>Pseudomonadati</taxon>
        <taxon>Pseudomonadota</taxon>
        <taxon>Alphaproteobacteria</taxon>
        <taxon>Rhodobacterales</taxon>
        <taxon>Roseobacteraceae</taxon>
        <taxon>Roseovarius</taxon>
    </lineage>
</organism>
<name>A0ABW7I7C2_9RHOB</name>
<feature type="signal peptide" evidence="1">
    <location>
        <begin position="1"/>
        <end position="28"/>
    </location>
</feature>
<dbReference type="InterPro" id="IPR036465">
    <property type="entry name" value="vWFA_dom_sf"/>
</dbReference>
<keyword evidence="1" id="KW-0732">Signal</keyword>
<dbReference type="RefSeq" id="WP_377170614.1">
    <property type="nucleotide sequence ID" value="NZ_JBHTJC010000002.1"/>
</dbReference>
<dbReference type="EMBL" id="JBIHMM010000002">
    <property type="protein sequence ID" value="MFH0254069.1"/>
    <property type="molecule type" value="Genomic_DNA"/>
</dbReference>
<accession>A0ABW7I7C2</accession>
<evidence type="ECO:0000313" key="2">
    <source>
        <dbReference type="EMBL" id="MFH0254069.1"/>
    </source>
</evidence>
<dbReference type="Proteomes" id="UP001607157">
    <property type="component" value="Unassembled WGS sequence"/>
</dbReference>
<proteinExistence type="predicted"/>
<dbReference type="InterPro" id="IPR010607">
    <property type="entry name" value="DUF1194"/>
</dbReference>
<feature type="chain" id="PRO_5046677229" evidence="1">
    <location>
        <begin position="29"/>
        <end position="247"/>
    </location>
</feature>
<evidence type="ECO:0000256" key="1">
    <source>
        <dbReference type="SAM" id="SignalP"/>
    </source>
</evidence>
<dbReference type="PROSITE" id="PS51257">
    <property type="entry name" value="PROKAR_LIPOPROTEIN"/>
    <property type="match status" value="1"/>
</dbReference>
<evidence type="ECO:0000313" key="3">
    <source>
        <dbReference type="Proteomes" id="UP001607157"/>
    </source>
</evidence>
<keyword evidence="3" id="KW-1185">Reference proteome</keyword>
<gene>
    <name evidence="2" type="ORF">ACGRVM_09195</name>
</gene>
<dbReference type="Pfam" id="PF06707">
    <property type="entry name" value="DUF1194"/>
    <property type="match status" value="1"/>
</dbReference>
<protein>
    <submittedName>
        <fullName evidence="2">DUF1194 domain-containing protein</fullName>
    </submittedName>
</protein>
<reference evidence="2 3" key="1">
    <citation type="submission" date="2024-10" db="EMBL/GenBank/DDBJ databases">
        <authorList>
            <person name="Yang X.-N."/>
        </authorList>
    </citation>
    <scope>NUCLEOTIDE SEQUENCE [LARGE SCALE GENOMIC DNA]</scope>
    <source>
        <strain evidence="2 3">CAU 1059</strain>
    </source>
</reference>
<sequence>MICRARRRMGRAALVALCFGLLAAPAGAGCRLALALGLDVSGSVDDAEYRLQLDGVAGALMAPEVQDALFGVPGTHVMLSVYQWGAERQQTVLLRWSRIETPADAAEAAEALRRADLRFDDPFTALGAAMRFGGALLDERRECWQRTLDISGDGPSNAGPLPATVLTDPGAGITINALVVNPGGRDNVTKDLTHTRTLLDHYRAHVLRGPGAFVETARDFSDFEAAMTRKLMREIRPAALSLGPAPQ</sequence>
<dbReference type="SUPFAM" id="SSF53300">
    <property type="entry name" value="vWA-like"/>
    <property type="match status" value="1"/>
</dbReference>
<comment type="caution">
    <text evidence="2">The sequence shown here is derived from an EMBL/GenBank/DDBJ whole genome shotgun (WGS) entry which is preliminary data.</text>
</comment>